<accession>A0ABX0X9B6</accession>
<reference evidence="1 2" key="1">
    <citation type="submission" date="2020-03" db="EMBL/GenBank/DDBJ databases">
        <title>Genomic Encyclopedia of Type Strains, Phase IV (KMG-IV): sequencing the most valuable type-strain genomes for metagenomic binning, comparative biology and taxonomic classification.</title>
        <authorList>
            <person name="Goeker M."/>
        </authorList>
    </citation>
    <scope>NUCLEOTIDE SEQUENCE [LARGE SCALE GENOMIC DNA]</scope>
    <source>
        <strain evidence="1 2">DSM 105096</strain>
    </source>
</reference>
<dbReference type="EMBL" id="JAATJH010000002">
    <property type="protein sequence ID" value="NJC25861.1"/>
    <property type="molecule type" value="Genomic_DNA"/>
</dbReference>
<evidence type="ECO:0000313" key="2">
    <source>
        <dbReference type="Proteomes" id="UP000770785"/>
    </source>
</evidence>
<gene>
    <name evidence="1" type="ORF">GGR27_001360</name>
</gene>
<proteinExistence type="predicted"/>
<organism evidence="1 2">
    <name type="scientific">Neolewinella antarctica</name>
    <dbReference type="NCBI Taxonomy" id="442734"/>
    <lineage>
        <taxon>Bacteria</taxon>
        <taxon>Pseudomonadati</taxon>
        <taxon>Bacteroidota</taxon>
        <taxon>Saprospiria</taxon>
        <taxon>Saprospirales</taxon>
        <taxon>Lewinellaceae</taxon>
        <taxon>Neolewinella</taxon>
    </lineage>
</organism>
<evidence type="ECO:0000313" key="1">
    <source>
        <dbReference type="EMBL" id="NJC25861.1"/>
    </source>
</evidence>
<sequence length="106" mass="12005">MQTPATTLMNALDMPAPKDGRTFSEEEFIQRLADAVDYWMQYRMEELMSLCYTLDVNEAGVARAFHPSAPEPANLGLARLLYARQLRRLATQQTIKSPPVDDADAW</sequence>
<keyword evidence="2" id="KW-1185">Reference proteome</keyword>
<dbReference type="Proteomes" id="UP000770785">
    <property type="component" value="Unassembled WGS sequence"/>
</dbReference>
<dbReference type="RefSeq" id="WP_168036632.1">
    <property type="nucleotide sequence ID" value="NZ_JAATJH010000002.1"/>
</dbReference>
<comment type="caution">
    <text evidence="1">The sequence shown here is derived from an EMBL/GenBank/DDBJ whole genome shotgun (WGS) entry which is preliminary data.</text>
</comment>
<name>A0ABX0X9B6_9BACT</name>
<protein>
    <submittedName>
        <fullName evidence="1">Uncharacterized protein</fullName>
    </submittedName>
</protein>